<feature type="transmembrane region" description="Helical" evidence="1">
    <location>
        <begin position="157"/>
        <end position="178"/>
    </location>
</feature>
<keyword evidence="3" id="KW-1185">Reference proteome</keyword>
<reference evidence="2 3" key="1">
    <citation type="submission" date="2023-08" db="EMBL/GenBank/DDBJ databases">
        <authorList>
            <person name="Park J.-S."/>
        </authorList>
    </citation>
    <scope>NUCLEOTIDE SEQUENCE [LARGE SCALE GENOMIC DNA]</scope>
    <source>
        <strain evidence="2 3">2205SS18-9</strain>
    </source>
</reference>
<keyword evidence="1" id="KW-1133">Transmembrane helix</keyword>
<proteinExistence type="predicted"/>
<sequence length="215" mass="23846">MVTIKNITIQALTLKTKVISVGTLGPEGTSSEYAAIAFSNNYLANQGYKSDIVLSDTFEESLTKLVDRTLDYVIVPHAYDGIKNFYMRPEIDLFQLFRCDTPMYGLAVRPDYHFHYDSLDNETVVTHPAPINLVKYGEVIAKVKVQENAANEMQGRIFAVSEALIGLSISIGSTLINFITPSVIIGIVTLIMIGLTLHTIVVNNLFLQKSKKVEL</sequence>
<accession>A0ABT9IY40</accession>
<evidence type="ECO:0000313" key="3">
    <source>
        <dbReference type="Proteomes" id="UP001231941"/>
    </source>
</evidence>
<evidence type="ECO:0000313" key="2">
    <source>
        <dbReference type="EMBL" id="MDP5274283.1"/>
    </source>
</evidence>
<evidence type="ECO:0000256" key="1">
    <source>
        <dbReference type="SAM" id="Phobius"/>
    </source>
</evidence>
<protein>
    <submittedName>
        <fullName evidence="2">Bacilysin biosynthesis protein BacA</fullName>
    </submittedName>
</protein>
<feature type="transmembrane region" description="Helical" evidence="1">
    <location>
        <begin position="184"/>
        <end position="207"/>
    </location>
</feature>
<dbReference type="EMBL" id="JAVAMP010000002">
    <property type="protein sequence ID" value="MDP5274283.1"/>
    <property type="molecule type" value="Genomic_DNA"/>
</dbReference>
<gene>
    <name evidence="2" type="ORF">Q5Y73_09195</name>
</gene>
<dbReference type="Proteomes" id="UP001231941">
    <property type="component" value="Unassembled WGS sequence"/>
</dbReference>
<comment type="caution">
    <text evidence="2">The sequence shown here is derived from an EMBL/GenBank/DDBJ whole genome shotgun (WGS) entry which is preliminary data.</text>
</comment>
<keyword evidence="1" id="KW-0812">Transmembrane</keyword>
<name>A0ABT9IY40_9BACL</name>
<organism evidence="2 3">
    <name type="scientific">Chengkuizengella axinellae</name>
    <dbReference type="NCBI Taxonomy" id="3064388"/>
    <lineage>
        <taxon>Bacteria</taxon>
        <taxon>Bacillati</taxon>
        <taxon>Bacillota</taxon>
        <taxon>Bacilli</taxon>
        <taxon>Bacillales</taxon>
        <taxon>Paenibacillaceae</taxon>
        <taxon>Chengkuizengella</taxon>
    </lineage>
</organism>
<keyword evidence="1" id="KW-0472">Membrane</keyword>
<dbReference type="RefSeq" id="WP_305991566.1">
    <property type="nucleotide sequence ID" value="NZ_JAVAMP010000002.1"/>
</dbReference>